<dbReference type="RefSeq" id="WP_181554438.1">
    <property type="nucleotide sequence ID" value="NZ_JACDUT010000001.1"/>
</dbReference>
<dbReference type="AlphaFoldDB" id="A0A7V9Z3S6"/>
<organism evidence="2 3">
    <name type="scientific">Thermaerobacillus caldiproteolyticus</name>
    <dbReference type="NCBI Taxonomy" id="247480"/>
    <lineage>
        <taxon>Bacteria</taxon>
        <taxon>Bacillati</taxon>
        <taxon>Bacillota</taxon>
        <taxon>Bacilli</taxon>
        <taxon>Bacillales</taxon>
        <taxon>Anoxybacillaceae</taxon>
        <taxon>Thermaerobacillus</taxon>
    </lineage>
</organism>
<keyword evidence="1" id="KW-1133">Transmembrane helix</keyword>
<feature type="transmembrane region" description="Helical" evidence="1">
    <location>
        <begin position="77"/>
        <end position="97"/>
    </location>
</feature>
<feature type="transmembrane region" description="Helical" evidence="1">
    <location>
        <begin position="104"/>
        <end position="121"/>
    </location>
</feature>
<name>A0A7V9Z3S6_9BACL</name>
<comment type="caution">
    <text evidence="2">The sequence shown here is derived from an EMBL/GenBank/DDBJ whole genome shotgun (WGS) entry which is preliminary data.</text>
</comment>
<sequence length="175" mass="20583">MNEKRREIIIREIEYWKRSRLLPEQYCDYLLALYTEGLASNRSHISRFNLIHLLFISMICLLFPISILVIYFTELSFVLQMLLLFLFFIVCMVAVWLWAKERKLIHLPLISGAFLLLLASVQACDYYFPKEKAIVAVVIFLNCLLWMVIGIRFRFFYFTISGIAGLGLLCASLFF</sequence>
<keyword evidence="1" id="KW-0472">Membrane</keyword>
<feature type="transmembrane region" description="Helical" evidence="1">
    <location>
        <begin position="133"/>
        <end position="149"/>
    </location>
</feature>
<accession>A0A7V9Z3S6</accession>
<gene>
    <name evidence="2" type="ORF">HNR31_000264</name>
</gene>
<keyword evidence="3" id="KW-1185">Reference proteome</keyword>
<keyword evidence="1" id="KW-0812">Transmembrane</keyword>
<proteinExistence type="predicted"/>
<protein>
    <submittedName>
        <fullName evidence="2">Uncharacterized protein</fullName>
    </submittedName>
</protein>
<reference evidence="2 3" key="1">
    <citation type="submission" date="2020-07" db="EMBL/GenBank/DDBJ databases">
        <title>Genomic Encyclopedia of Type Strains, Phase IV (KMG-IV): sequencing the most valuable type-strain genomes for metagenomic binning, comparative biology and taxonomic classification.</title>
        <authorList>
            <person name="Goeker M."/>
        </authorList>
    </citation>
    <scope>NUCLEOTIDE SEQUENCE [LARGE SCALE GENOMIC DNA]</scope>
    <source>
        <strain evidence="2 3">DSM 15730</strain>
    </source>
</reference>
<evidence type="ECO:0000313" key="2">
    <source>
        <dbReference type="EMBL" id="MBA2873512.1"/>
    </source>
</evidence>
<feature type="transmembrane region" description="Helical" evidence="1">
    <location>
        <begin position="156"/>
        <end position="174"/>
    </location>
</feature>
<feature type="transmembrane region" description="Helical" evidence="1">
    <location>
        <begin position="50"/>
        <end position="71"/>
    </location>
</feature>
<evidence type="ECO:0000313" key="3">
    <source>
        <dbReference type="Proteomes" id="UP000523087"/>
    </source>
</evidence>
<dbReference type="Proteomes" id="UP000523087">
    <property type="component" value="Unassembled WGS sequence"/>
</dbReference>
<evidence type="ECO:0000256" key="1">
    <source>
        <dbReference type="SAM" id="Phobius"/>
    </source>
</evidence>
<dbReference type="EMBL" id="JACDUT010000001">
    <property type="protein sequence ID" value="MBA2873512.1"/>
    <property type="molecule type" value="Genomic_DNA"/>
</dbReference>